<dbReference type="Proteomes" id="UP001174934">
    <property type="component" value="Unassembled WGS sequence"/>
</dbReference>
<feature type="compositionally biased region" description="Gly residues" evidence="1">
    <location>
        <begin position="234"/>
        <end position="245"/>
    </location>
</feature>
<evidence type="ECO:0000256" key="1">
    <source>
        <dbReference type="SAM" id="MobiDB-lite"/>
    </source>
</evidence>
<keyword evidence="2" id="KW-1133">Transmembrane helix</keyword>
<feature type="compositionally biased region" description="Basic and acidic residues" evidence="1">
    <location>
        <begin position="287"/>
        <end position="332"/>
    </location>
</feature>
<name>A0AA39XKK6_9PEZI</name>
<feature type="region of interest" description="Disordered" evidence="1">
    <location>
        <begin position="137"/>
        <end position="182"/>
    </location>
</feature>
<evidence type="ECO:0000313" key="3">
    <source>
        <dbReference type="EMBL" id="KAK0635716.1"/>
    </source>
</evidence>
<comment type="caution">
    <text evidence="3">The sequence shown here is derived from an EMBL/GenBank/DDBJ whole genome shotgun (WGS) entry which is preliminary data.</text>
</comment>
<gene>
    <name evidence="3" type="ORF">B0T17DRAFT_482062</name>
</gene>
<protein>
    <recommendedName>
        <fullName evidence="5">Endosomal spry domain-containing protein</fullName>
    </recommendedName>
</protein>
<feature type="compositionally biased region" description="Polar residues" evidence="1">
    <location>
        <begin position="217"/>
        <end position="226"/>
    </location>
</feature>
<keyword evidence="2" id="KW-0812">Transmembrane</keyword>
<keyword evidence="4" id="KW-1185">Reference proteome</keyword>
<dbReference type="AlphaFoldDB" id="A0AA39XKK6"/>
<reference evidence="3" key="1">
    <citation type="submission" date="2023-06" db="EMBL/GenBank/DDBJ databases">
        <title>Genome-scale phylogeny and comparative genomics of the fungal order Sordariales.</title>
        <authorList>
            <consortium name="Lawrence Berkeley National Laboratory"/>
            <person name="Hensen N."/>
            <person name="Bonometti L."/>
            <person name="Westerberg I."/>
            <person name="Brannstrom I.O."/>
            <person name="Guillou S."/>
            <person name="Cros-Aarteil S."/>
            <person name="Calhoun S."/>
            <person name="Haridas S."/>
            <person name="Kuo A."/>
            <person name="Mondo S."/>
            <person name="Pangilinan J."/>
            <person name="Riley R."/>
            <person name="LaButti K."/>
            <person name="Andreopoulos B."/>
            <person name="Lipzen A."/>
            <person name="Chen C."/>
            <person name="Yanf M."/>
            <person name="Daum C."/>
            <person name="Ng V."/>
            <person name="Clum A."/>
            <person name="Steindorff A."/>
            <person name="Ohm R."/>
            <person name="Martin F."/>
            <person name="Silar P."/>
            <person name="Natvig D."/>
            <person name="Lalanne C."/>
            <person name="Gautier V."/>
            <person name="Ament-velasquez S.L."/>
            <person name="Kruys A."/>
            <person name="Hutchinson M.I."/>
            <person name="Powell A.J."/>
            <person name="Barry K."/>
            <person name="Miller A.N."/>
            <person name="Grigoriev I.V."/>
            <person name="Debuchy R."/>
            <person name="Gladieux P."/>
            <person name="Thoren M.H."/>
            <person name="Johannesson H."/>
        </authorList>
    </citation>
    <scope>NUCLEOTIDE SEQUENCE</scope>
    <source>
        <strain evidence="3">SMH3391-2</strain>
    </source>
</reference>
<evidence type="ECO:0008006" key="5">
    <source>
        <dbReference type="Google" id="ProtNLM"/>
    </source>
</evidence>
<organism evidence="3 4">
    <name type="scientific">Bombardia bombarda</name>
    <dbReference type="NCBI Taxonomy" id="252184"/>
    <lineage>
        <taxon>Eukaryota</taxon>
        <taxon>Fungi</taxon>
        <taxon>Dikarya</taxon>
        <taxon>Ascomycota</taxon>
        <taxon>Pezizomycotina</taxon>
        <taxon>Sordariomycetes</taxon>
        <taxon>Sordariomycetidae</taxon>
        <taxon>Sordariales</taxon>
        <taxon>Lasiosphaeriaceae</taxon>
        <taxon>Bombardia</taxon>
    </lineage>
</organism>
<feature type="transmembrane region" description="Helical" evidence="2">
    <location>
        <begin position="37"/>
        <end position="58"/>
    </location>
</feature>
<feature type="compositionally biased region" description="Basic and acidic residues" evidence="1">
    <location>
        <begin position="255"/>
        <end position="274"/>
    </location>
</feature>
<feature type="region of interest" description="Disordered" evidence="1">
    <location>
        <begin position="206"/>
        <end position="439"/>
    </location>
</feature>
<keyword evidence="2" id="KW-0472">Membrane</keyword>
<feature type="compositionally biased region" description="Basic and acidic residues" evidence="1">
    <location>
        <begin position="147"/>
        <end position="169"/>
    </location>
</feature>
<accession>A0AA39XKK6</accession>
<dbReference type="EMBL" id="JAULSR010000001">
    <property type="protein sequence ID" value="KAK0635716.1"/>
    <property type="molecule type" value="Genomic_DNA"/>
</dbReference>
<proteinExistence type="predicted"/>
<sequence>MAPTLSIFKSLVARIEIPPDAQPVPGAILPQAVNNNALFALFGIIGAAFVVVGIWFFFWAKNGGFVFREDDWDDYKSTVLRRRGPNGTLLTGATPSTILGGGSVYKDVDDNNTEDTSTVVSGTTGITGITGGVSDIYGREKRRKKREQKEREKERRREEKAREKEEKRSGKSSARRTVGADGVLIDEQAEAEAKAQLRNYRHEKAARVGGINKESEGSSWDGSTNQSYSTTSGSGIGASTVGGGDNSTVTSELIPNRERTPTKKEKHRDPEKKPGGIRKVYSTADKTSARENERLRAEAKKLQREQEKSSRVKRDFSFQRGADDMRALRPIEEGTDSIISEPRASASRSTPRVHESSAYRAPPSSYTESDLGTDMGTKVYRHSVHIPVSVPSSSSAPPSSVAPSSTATSDFAYQEEKRKKRAAGGGYRRARGGDGESGL</sequence>
<evidence type="ECO:0000256" key="2">
    <source>
        <dbReference type="SAM" id="Phobius"/>
    </source>
</evidence>
<evidence type="ECO:0000313" key="4">
    <source>
        <dbReference type="Proteomes" id="UP001174934"/>
    </source>
</evidence>
<feature type="compositionally biased region" description="Low complexity" evidence="1">
    <location>
        <begin position="387"/>
        <end position="409"/>
    </location>
</feature>